<keyword evidence="1" id="KW-0732">Signal</keyword>
<dbReference type="Gramene" id="ERN14483">
    <property type="protein sequence ID" value="ERN14483"/>
    <property type="gene ID" value="AMTR_s00174p00051560"/>
</dbReference>
<name>U5D294_AMBTC</name>
<sequence length="114" mass="12183">MAQIRASGLVILAMVLLSAFAAHAQVLDLCARVNVALDLCQVGVLGALLPNLIPGCCTNLQALAALSVGPQRKECCQCFHSYLLNLDVLVDVNLFNQCGCNFGFPLDRNFDCNS</sequence>
<keyword evidence="3" id="KW-1185">Reference proteome</keyword>
<dbReference type="InterPro" id="IPR036312">
    <property type="entry name" value="Bifun_inhib/LTP/seed_sf"/>
</dbReference>
<feature type="chain" id="PRO_5004658592" description="Bifunctional inhibitor/plant lipid transfer protein/seed storage helical domain-containing protein" evidence="1">
    <location>
        <begin position="25"/>
        <end position="114"/>
    </location>
</feature>
<evidence type="ECO:0000313" key="2">
    <source>
        <dbReference type="EMBL" id="ERN14483.1"/>
    </source>
</evidence>
<dbReference type="SUPFAM" id="SSF47699">
    <property type="entry name" value="Bifunctional inhibitor/lipid-transfer protein/seed storage 2S albumin"/>
    <property type="match status" value="1"/>
</dbReference>
<organism evidence="2 3">
    <name type="scientific">Amborella trichopoda</name>
    <dbReference type="NCBI Taxonomy" id="13333"/>
    <lineage>
        <taxon>Eukaryota</taxon>
        <taxon>Viridiplantae</taxon>
        <taxon>Streptophyta</taxon>
        <taxon>Embryophyta</taxon>
        <taxon>Tracheophyta</taxon>
        <taxon>Spermatophyta</taxon>
        <taxon>Magnoliopsida</taxon>
        <taxon>Amborellales</taxon>
        <taxon>Amborellaceae</taxon>
        <taxon>Amborella</taxon>
    </lineage>
</organism>
<evidence type="ECO:0000256" key="1">
    <source>
        <dbReference type="SAM" id="SignalP"/>
    </source>
</evidence>
<dbReference type="AlphaFoldDB" id="U5D294"/>
<accession>U5D294</accession>
<reference evidence="3" key="1">
    <citation type="journal article" date="2013" name="Science">
        <title>The Amborella genome and the evolution of flowering plants.</title>
        <authorList>
            <consortium name="Amborella Genome Project"/>
        </authorList>
    </citation>
    <scope>NUCLEOTIDE SEQUENCE [LARGE SCALE GENOMIC DNA]</scope>
</reference>
<dbReference type="EMBL" id="KI392534">
    <property type="protein sequence ID" value="ERN14483.1"/>
    <property type="molecule type" value="Genomic_DNA"/>
</dbReference>
<proteinExistence type="predicted"/>
<evidence type="ECO:0008006" key="4">
    <source>
        <dbReference type="Google" id="ProtNLM"/>
    </source>
</evidence>
<gene>
    <name evidence="2" type="ORF">AMTR_s00174p00051560</name>
</gene>
<evidence type="ECO:0000313" key="3">
    <source>
        <dbReference type="Proteomes" id="UP000017836"/>
    </source>
</evidence>
<dbReference type="HOGENOM" id="CLU_2124452_0_0_1"/>
<dbReference type="Proteomes" id="UP000017836">
    <property type="component" value="Unassembled WGS sequence"/>
</dbReference>
<protein>
    <recommendedName>
        <fullName evidence="4">Bifunctional inhibitor/plant lipid transfer protein/seed storage helical domain-containing protein</fullName>
    </recommendedName>
</protein>
<feature type="signal peptide" evidence="1">
    <location>
        <begin position="1"/>
        <end position="24"/>
    </location>
</feature>
<dbReference type="Gene3D" id="1.10.110.10">
    <property type="entry name" value="Plant lipid-transfer and hydrophobic proteins"/>
    <property type="match status" value="1"/>
</dbReference>